<evidence type="ECO:0000313" key="2">
    <source>
        <dbReference type="EMBL" id="KAE8290995.1"/>
    </source>
</evidence>
<dbReference type="Pfam" id="PF00041">
    <property type="entry name" value="fn3"/>
    <property type="match status" value="4"/>
</dbReference>
<dbReference type="CDD" id="cd00063">
    <property type="entry name" value="FN3"/>
    <property type="match status" value="7"/>
</dbReference>
<feature type="domain" description="Fibronectin type-III" evidence="1">
    <location>
        <begin position="2533"/>
        <end position="2621"/>
    </location>
</feature>
<sequence>MDKEKSSIVNQARNHISCHISNRNITLSVFTVTSKSMTVQWSSTIAASSYKITATPKSSPQPQVFAQFSGNTVMGSVNSLLPNTVYTMQLEAMDNNHHVLSSAVTEETTAPDVPSIEQAYSKDSMSITVEFTAVSGATSYILRAETENGDFFSETPVASSPGTVTQLKAYTEYSLSVMSVNIGGRSQPSYPVNARTVVMAPELNTTSPSNSTIVVTWPPVDHAVLYTLTIIQVGSNTRQKINTTGTSWTFDGLEPGTEYSIKGTAWDSEGRAGDDHTVYQITRPPSPDVTSVHMDQGRTLGIVVYWMGVQGANNYMAFTTSGQNCTASETFCYIIPADCGQNESVTVIAYNEAGPSSPSDSENYITYPCPPENITVEEPTASNCSVVWDDVPLVDYYVAFIKRDDGTESSCNTTETYCPFFCMCGFTYLTTVFPHNKAGTSPSAHVRNYTTIPCCPDDVSIKLVSTETLEIMWTPVKGAEMYETTAAESLDVIHCNDTAPVCALSDLMCNTAYSVTVTPCSDLRGCNRTCTAHTHETAPCTPEILNMTQSDQSTYKVVFTTPNTPNTNYTITATGRYNTHTCRSSHNSCMLTELPCGSTYDVIAVASNMVARSLPGFSKLLETGPCCPKSVNVTQVTQAMSNVTWTPAKGARSYITTLMSSRGEAKCHTLDTHCLMGCITCGTNYSVNMEAISSTGHMSECSYQGFSTKPCCPTSLKLYRRANNTLRVYWRSMGPQIHSHTVDLYGTAANYTCIAAAGSRYCDIHEETCGDVYTVVAAPVGNDGIKVNFCLPRTYSVLCPGSNAGMVISRGRRIPATSQITFSKAISSTSLRFEWSSVTGAEIYTLFVETIESPVCRNRHQKYYKDNQNVDAATNWCVYYKDGKEHSPSDVEHNINPVTKITVDYSCSSGMVTVNWDLVFGANLYRATAIDGTGASLNCTSSSTSCQITMLLCGEKYHVHVTAISDDCESISNSTSMFETVPCAPANPTASHDCSSNHIKFSWQPTNNTLSYMATAVDNNGKIIYYRGVDEYCYFTNVGCGQYYTFTVYAISSGCNSESSHPEFVRTSPCHPTNIKTSSDCLADQLITTWDSAAGAFSYTVEVQGNTGDPLNCTTSSTSCAVHGVPCGEHLSVWLIASNDNCSTEKVLGQAAQTVPCTPTNASVAVECSQDSARVNWTQSIGSVFYIAIAESTDGHSRSCYSFGTNCLIEGLRCGQNYTASVIGTNTRCNSSNSEQVTFMTGPCPPTNIQSFRDCDANQALIVWQDHTSTGHYTAVIEDQSGDRLNCTSNTVSNCKIYDLPCGKRYNVTVSHSDGNCLSTSTSVSMDSVPCKLENVNARVACVTGELTVTWDISAPADNYSAIITRGMGERLYCNSTESPCTMPGLLCGSSYMVTVFSITGTCFSLPSTAITVRTLSCPPTNITTQHTCAPDPVPVSWEASQSAQDYTAVAVSSGGHRSECMTNETSCSLPGLQCGEVYSIGVSGAVDNCMGPQSDTVLLNTEPCSPENVSSQLDCSAGIAQVSWAPMANAIMYAMKATVNGQIFTCNNPSPNCTLNDLICGQEYNIVVTATDGTCVSRFSAPYRQDEVPCAPSNVTTNLCGQTYNVSVKASSGSCCGPYSHTRAVQTAPCSPQNLTAVSECGTDSLLASWSASLGATSYTVTVTGPNGFSESCSSSNLNCSISGLQCASQYNIAVTSQNSDCASSPTQTVMTTGPCDPVNVTSILHCGSDTATVSWEAAAGAVSYTVLAQEDGFQHYTSCWSTTTSCQLDQLQCGGVYNLTVIAEGSSCNSTGSISATLMTAPCSPSIQTSTLICGTSSTSVSWLPMAHATVPCAPVNVSVSLVCASHSALVSWVQSPNAIRYNVTSRSASDGHLHDCQTNTTSCQLTDIHCGETYHITVTPYSETCAGHPSADYVFRAGLCAPSNVIVSPACEDSIVLWSNVTGAEMFVATATTDGHSHTCSSNDSNLCNFTDLHCGDTYAVTVVTVDRGCQSEPSSAVPLKTALCPATNLTGQANCDANTLTLTWDQSPTSGVTYSLQTERTGSGISPTDYITPNTSHTLTNLLCGQRYAFRIAVQDGACRSSYSPPIEISTVPCQPTNFTAHVDCGTNQGNFSWSETSEAGFYTVEVTGEHGHVASCSSNDTSCAVKLHCGRTYSATLVASTESCNSSKHADIHFDSAPCLLEDVFAEVQCNTNVMNVTWTQTTGSDDYTAWAISTDGHRASCNTSTSNSCCINNLQCGKVYEVAVNSSSMHCEVIAGSDYKVQSAPCKPENISIDQNCSSNAMTVTWNQRSTTQNYTVKATSASGINVTCDSTESSCCFLDLSCGQLYTFTVMGYTNVCMSEMSTPVQKLTAPCPPTSVVATINCTTHNALVSWSSAAAATGYSVQATTTNGHNTSCSAMGTSCDLNNLVCGQEYSVVVEAMHSGCPGPASNPTTLVTEPCVPTDLTVNYNVSTAQVMWGAASGASSYSVHAVTDQGPTVTCNTINTNCFLNGLQCSHIYNVTVMAQNMACNDTVTSEPYCLNTEPCPPTNVQASMACEQLTATVSWQQSNLAVGYVAYLDNQNGCEASCVGTDTDTSCVVSGLKCGTVYNVWVMALGQQYNSSNSTVITLISAPCVPTEIDVDVNCNSDGDAVVSWNSTYGTANFSLTASVSGNLQTLCATQQNSCNVTGLACGETYNLSLTASNTQCSLTVPMHTNLTTRPCPPQHVAVNLQCGSRTAVLSWEESLDCGETYNFTVTAYSQGCWSQASNTVSIQTEPCQPVIVSVQAPCQSADVQISWQQASGVVNYLVTARGSLGYVEIYNITQTLLSAALPCGQDYNVTVQGQGSECNSIPSSPAFFNTTPCIPRSVATYVQCELNMGSVSWEPSDGAETYIAVATGLDNHTHPCLTNTTSCTWNDLHCGEQYTVVVRAIDGTCTSLPSNSTVIHMEPCQPVIVSVQAPCQSADVQISWQQASGVVNYLVTARGSLGYVEIYNITQTLLSAALPCGQDYNVTVQGQGSECNSIPSSPAFFNTTPCIPRNVTTYLQCELNVGSVSWEPSDGAETYIAVATGLDNHTHPCLTNTTSCTWNDLHCGEQYTVVVKAIDGTCTSLPSNSTVIHMDPCVPQNLSPTVNCNTEVVSLSWDAWPCPPVGIFTRLDCLSANVMVSWQASDGSDYYTATLQSETGSPETCCSESNSCSIPSLPCGHNFSVSVTASNEQCNTTSRETTSLQSVPCVPTNVLVVVNCANNTAVVSWSASRGAVQYSVRALSNHGNDSCQTSDLSCSLDSLTCGTSYSVQVAAMDDNCSSIFSQAVTFNSAGCSPQNVSAEVSCLSNDLTISWDPVREADYFLVSVIADDGGISETLNTTNTAASISNVTCGRTFSVQATSVIGSCSSQHSHTVSALSAPCQPQGISGRIDCVTNSAWISWNASAGADNYIVSAVGGDNLTASCTTSTNTTCEVEDLACGALYNFTVTAYNRQCASQPSAIIQLQTAPCSLASITAVPQCHNSSILVMWDLMDGGESNTVYRVTAEARDQTYLSCNSTGTSCYLYGAQCDFRYSIIVAASSDQCSSMRSPPVRISMEPCPPTNLVVNVSCEDNSALVSWSPSPVAETYQAVAMAADGHVHTCNTTSNSCRILDLHCDEQYVVFVTASHENCTSQASQNVTINTGPCKPVGLAVMYYCNNQSARLSWTSSDNTEDYYGCAQAANGDMLYCHSTDPTCTIQGLDCGTVYNFSVQASDGTCNSSFSDPVQSGAVPCPPDTLEVQLLPVLMEIQLFHFSWSQITCNNTEYMLKLTGSLHGDSSRQFDFSSYWTSVTYFEMPLPCGSNYSATVRSRNAAGTSDPSVPLIGITAPCPPTGVVYDGNSSFARITWNAAAFATTYRVYDSGVTPQVLLCNTTGLTCSLSNISYTELVITACNAVGESLPQNITIVTTQGRRRRDVGEQMPDSAGGLVAPMLEVTQGMGTMTLAEWSQVDAASHYSLIIKQQGSSSTPQELIVYGERMIFTDLSPNTIYCLTVSAMNLDTSGPESEPVCVQTGQ</sequence>
<feature type="domain" description="Fibronectin type-III" evidence="1">
    <location>
        <begin position="1632"/>
        <end position="1716"/>
    </location>
</feature>
<dbReference type="EMBL" id="REGW02000010">
    <property type="protein sequence ID" value="KAE8290995.1"/>
    <property type="molecule type" value="Genomic_DNA"/>
</dbReference>
<feature type="domain" description="Fibronectin type-III" evidence="1">
    <location>
        <begin position="3224"/>
        <end position="3309"/>
    </location>
</feature>
<feature type="domain" description="Fibronectin type-III" evidence="1">
    <location>
        <begin position="1836"/>
        <end position="1926"/>
    </location>
</feature>
<dbReference type="Gene3D" id="2.60.40.10">
    <property type="entry name" value="Immunoglobulins"/>
    <property type="match status" value="20"/>
</dbReference>
<feature type="domain" description="Fibronectin type-III" evidence="1">
    <location>
        <begin position="1419"/>
        <end position="1505"/>
    </location>
</feature>
<feature type="domain" description="Fibronectin type-III" evidence="1">
    <location>
        <begin position="3750"/>
        <end position="3846"/>
    </location>
</feature>
<evidence type="ECO:0000259" key="1">
    <source>
        <dbReference type="PROSITE" id="PS50853"/>
    </source>
</evidence>
<dbReference type="Pfam" id="PF09294">
    <property type="entry name" value="Interfer-bind"/>
    <property type="match status" value="1"/>
</dbReference>
<feature type="domain" description="Fibronectin type-III" evidence="1">
    <location>
        <begin position="2273"/>
        <end position="2359"/>
    </location>
</feature>
<comment type="caution">
    <text evidence="2">The sequence shown here is derived from an EMBL/GenBank/DDBJ whole genome shotgun (WGS) entry which is preliminary data.</text>
</comment>
<gene>
    <name evidence="2" type="ORF">D5F01_LYC10588</name>
</gene>
<dbReference type="InterPro" id="IPR015373">
    <property type="entry name" value="Interferon/interleukin_rcp_dom"/>
</dbReference>
<feature type="domain" description="Fibronectin type-III" evidence="1">
    <location>
        <begin position="2360"/>
        <end position="2446"/>
    </location>
</feature>
<protein>
    <submittedName>
        <fullName evidence="2">Fibronectin type III domain-containing protein 7</fullName>
    </submittedName>
</protein>
<feature type="domain" description="Fibronectin type-III" evidence="1">
    <location>
        <begin position="3395"/>
        <end position="3485"/>
    </location>
</feature>
<feature type="domain" description="Fibronectin type-III" evidence="1">
    <location>
        <begin position="1718"/>
        <end position="1805"/>
    </location>
</feature>
<dbReference type="PROSITE" id="PS50853">
    <property type="entry name" value="FN3"/>
    <property type="match status" value="18"/>
</dbReference>
<feature type="domain" description="Fibronectin type-III" evidence="1">
    <location>
        <begin position="21"/>
        <end position="112"/>
    </location>
</feature>
<organism evidence="2 3">
    <name type="scientific">Larimichthys crocea</name>
    <name type="common">Large yellow croaker</name>
    <name type="synonym">Pseudosciaena crocea</name>
    <dbReference type="NCBI Taxonomy" id="215358"/>
    <lineage>
        <taxon>Eukaryota</taxon>
        <taxon>Metazoa</taxon>
        <taxon>Chordata</taxon>
        <taxon>Craniata</taxon>
        <taxon>Vertebrata</taxon>
        <taxon>Euteleostomi</taxon>
        <taxon>Actinopterygii</taxon>
        <taxon>Neopterygii</taxon>
        <taxon>Teleostei</taxon>
        <taxon>Neoteleostei</taxon>
        <taxon>Acanthomorphata</taxon>
        <taxon>Eupercaria</taxon>
        <taxon>Sciaenidae</taxon>
        <taxon>Larimichthys</taxon>
    </lineage>
</organism>
<evidence type="ECO:0000313" key="3">
    <source>
        <dbReference type="Proteomes" id="UP000424527"/>
    </source>
</evidence>
<feature type="domain" description="Fibronectin type-III" evidence="1">
    <location>
        <begin position="197"/>
        <end position="286"/>
    </location>
</feature>
<dbReference type="InterPro" id="IPR003961">
    <property type="entry name" value="FN3_dom"/>
</dbReference>
<dbReference type="SMART" id="SM00060">
    <property type="entry name" value="FN3"/>
    <property type="match status" value="30"/>
</dbReference>
<feature type="domain" description="Fibronectin type-III" evidence="1">
    <location>
        <begin position="3576"/>
        <end position="3662"/>
    </location>
</feature>
<dbReference type="InterPro" id="IPR036116">
    <property type="entry name" value="FN3_sf"/>
</dbReference>
<feature type="domain" description="Fibronectin type-III" evidence="1">
    <location>
        <begin position="984"/>
        <end position="1070"/>
    </location>
</feature>
<dbReference type="Proteomes" id="UP000424527">
    <property type="component" value="Unassembled WGS sequence"/>
</dbReference>
<feature type="domain" description="Fibronectin type-III" evidence="1">
    <location>
        <begin position="3946"/>
        <end position="4031"/>
    </location>
</feature>
<keyword evidence="3" id="KW-1185">Reference proteome</keyword>
<proteinExistence type="predicted"/>
<dbReference type="PANTHER" id="PTHR47135">
    <property type="entry name" value="FIBRONECTIN TYPE III DOMAIN-CONTAINING PROTEIN 7"/>
    <property type="match status" value="1"/>
</dbReference>
<dbReference type="PANTHER" id="PTHR47135:SF4">
    <property type="match status" value="1"/>
</dbReference>
<dbReference type="SUPFAM" id="SSF49265">
    <property type="entry name" value="Fibronectin type III"/>
    <property type="match status" value="30"/>
</dbReference>
<dbReference type="InterPro" id="IPR013783">
    <property type="entry name" value="Ig-like_fold"/>
</dbReference>
<feature type="domain" description="Fibronectin type-III" evidence="1">
    <location>
        <begin position="370"/>
        <end position="454"/>
    </location>
</feature>
<feature type="domain" description="Fibronectin type-III" evidence="1">
    <location>
        <begin position="897"/>
        <end position="983"/>
    </location>
</feature>
<reference evidence="2 3" key="1">
    <citation type="submission" date="2019-07" db="EMBL/GenBank/DDBJ databases">
        <title>Chromosome genome assembly for large yellow croaker.</title>
        <authorList>
            <person name="Xiao S."/>
        </authorList>
    </citation>
    <scope>NUCLEOTIDE SEQUENCE [LARGE SCALE GENOMIC DNA]</scope>
    <source>
        <strain evidence="2">JMULYC20181020</strain>
        <tissue evidence="2">Muscle</tissue>
    </source>
</reference>
<name>A0A6G0IHK4_LARCR</name>
<accession>A0A6G0IHK4</accession>
<feature type="domain" description="Fibronectin type-III" evidence="1">
    <location>
        <begin position="2009"/>
        <end position="2098"/>
    </location>
</feature>